<feature type="transmembrane region" description="Helical" evidence="12">
    <location>
        <begin position="343"/>
        <end position="365"/>
    </location>
</feature>
<name>A0ABW8A340_9ACTN</name>
<evidence type="ECO:0000256" key="1">
    <source>
        <dbReference type="ARBA" id="ARBA00004162"/>
    </source>
</evidence>
<evidence type="ECO:0000256" key="10">
    <source>
        <dbReference type="PROSITE-ProRule" id="PRU01240"/>
    </source>
</evidence>
<dbReference type="InterPro" id="IPR036852">
    <property type="entry name" value="Peptidase_S8/S53_dom_sf"/>
</dbReference>
<keyword evidence="8 12" id="KW-1133">Transmembrane helix</keyword>
<dbReference type="Proteomes" id="UP001612928">
    <property type="component" value="Unassembled WGS sequence"/>
</dbReference>
<evidence type="ECO:0000256" key="6">
    <source>
        <dbReference type="ARBA" id="ARBA00022801"/>
    </source>
</evidence>
<accession>A0ABW8A340</accession>
<evidence type="ECO:0000256" key="7">
    <source>
        <dbReference type="ARBA" id="ARBA00022825"/>
    </source>
</evidence>
<keyword evidence="4 10" id="KW-0645">Protease</keyword>
<feature type="signal peptide" evidence="13">
    <location>
        <begin position="1"/>
        <end position="24"/>
    </location>
</feature>
<organism evidence="15 16">
    <name type="scientific">Nonomuraea indica</name>
    <dbReference type="NCBI Taxonomy" id="1581193"/>
    <lineage>
        <taxon>Bacteria</taxon>
        <taxon>Bacillati</taxon>
        <taxon>Actinomycetota</taxon>
        <taxon>Actinomycetes</taxon>
        <taxon>Streptosporangiales</taxon>
        <taxon>Streptosporangiaceae</taxon>
        <taxon>Nonomuraea</taxon>
    </lineage>
</organism>
<feature type="active site" description="Charge relay system" evidence="10">
    <location>
        <position position="98"/>
    </location>
</feature>
<reference evidence="15 16" key="1">
    <citation type="submission" date="2024-10" db="EMBL/GenBank/DDBJ databases">
        <title>The Natural Products Discovery Center: Release of the First 8490 Sequenced Strains for Exploring Actinobacteria Biosynthetic Diversity.</title>
        <authorList>
            <person name="Kalkreuter E."/>
            <person name="Kautsar S.A."/>
            <person name="Yang D."/>
            <person name="Bader C.D."/>
            <person name="Teijaro C.N."/>
            <person name="Fluegel L."/>
            <person name="Davis C.M."/>
            <person name="Simpson J.R."/>
            <person name="Lauterbach L."/>
            <person name="Steele A.D."/>
            <person name="Gui C."/>
            <person name="Meng S."/>
            <person name="Li G."/>
            <person name="Viehrig K."/>
            <person name="Ye F."/>
            <person name="Su P."/>
            <person name="Kiefer A.F."/>
            <person name="Nichols A."/>
            <person name="Cepeda A.J."/>
            <person name="Yan W."/>
            <person name="Fan B."/>
            <person name="Jiang Y."/>
            <person name="Adhikari A."/>
            <person name="Zheng C.-J."/>
            <person name="Schuster L."/>
            <person name="Cowan T.M."/>
            <person name="Smanski M.J."/>
            <person name="Chevrette M.G."/>
            <person name="De Carvalho L.P.S."/>
            <person name="Shen B."/>
        </authorList>
    </citation>
    <scope>NUCLEOTIDE SEQUENCE [LARGE SCALE GENOMIC DNA]</scope>
    <source>
        <strain evidence="15 16">NPDC049503</strain>
    </source>
</reference>
<comment type="similarity">
    <text evidence="2 10 11">Belongs to the peptidase S8 family.</text>
</comment>
<feature type="active site" description="Charge relay system" evidence="10">
    <location>
        <position position="254"/>
    </location>
</feature>
<feature type="chain" id="PRO_5047542972" evidence="13">
    <location>
        <begin position="25"/>
        <end position="379"/>
    </location>
</feature>
<dbReference type="Pfam" id="PF00082">
    <property type="entry name" value="Peptidase_S8"/>
    <property type="match status" value="1"/>
</dbReference>
<dbReference type="InterPro" id="IPR050131">
    <property type="entry name" value="Peptidase_S8_subtilisin-like"/>
</dbReference>
<keyword evidence="7 10" id="KW-0720">Serine protease</keyword>
<dbReference type="InterPro" id="IPR000209">
    <property type="entry name" value="Peptidase_S8/S53_dom"/>
</dbReference>
<evidence type="ECO:0000256" key="5">
    <source>
        <dbReference type="ARBA" id="ARBA00022692"/>
    </source>
</evidence>
<dbReference type="SUPFAM" id="SSF52743">
    <property type="entry name" value="Subtilisin-like"/>
    <property type="match status" value="1"/>
</dbReference>
<evidence type="ECO:0000256" key="3">
    <source>
        <dbReference type="ARBA" id="ARBA00022475"/>
    </source>
</evidence>
<feature type="domain" description="Peptidase S8/S53" evidence="14">
    <location>
        <begin position="58"/>
        <end position="289"/>
    </location>
</feature>
<dbReference type="PROSITE" id="PS51892">
    <property type="entry name" value="SUBTILASE"/>
    <property type="match status" value="1"/>
</dbReference>
<keyword evidence="6 10" id="KW-0378">Hydrolase</keyword>
<protein>
    <submittedName>
        <fullName evidence="15">Type VII secretion-associated serine protease mycosin</fullName>
    </submittedName>
</protein>
<dbReference type="InterPro" id="IPR023834">
    <property type="entry name" value="T7SS_pept_S8A_mycosin"/>
</dbReference>
<dbReference type="PANTHER" id="PTHR43806">
    <property type="entry name" value="PEPTIDASE S8"/>
    <property type="match status" value="1"/>
</dbReference>
<evidence type="ECO:0000256" key="11">
    <source>
        <dbReference type="RuleBase" id="RU003355"/>
    </source>
</evidence>
<evidence type="ECO:0000313" key="15">
    <source>
        <dbReference type="EMBL" id="MFI7441197.1"/>
    </source>
</evidence>
<comment type="subcellular location">
    <subcellularLocation>
        <location evidence="1">Cell membrane</location>
        <topology evidence="1">Single-pass membrane protein</topology>
    </subcellularLocation>
</comment>
<dbReference type="PANTHER" id="PTHR43806:SF11">
    <property type="entry name" value="CEREVISIN-RELATED"/>
    <property type="match status" value="1"/>
</dbReference>
<evidence type="ECO:0000313" key="16">
    <source>
        <dbReference type="Proteomes" id="UP001612928"/>
    </source>
</evidence>
<dbReference type="NCBIfam" id="TIGR03921">
    <property type="entry name" value="T7SS_mycosin"/>
    <property type="match status" value="1"/>
</dbReference>
<evidence type="ECO:0000256" key="9">
    <source>
        <dbReference type="ARBA" id="ARBA00023136"/>
    </source>
</evidence>
<keyword evidence="3" id="KW-1003">Cell membrane</keyword>
<evidence type="ECO:0000256" key="8">
    <source>
        <dbReference type="ARBA" id="ARBA00022989"/>
    </source>
</evidence>
<dbReference type="InterPro" id="IPR023828">
    <property type="entry name" value="Peptidase_S8_Ser-AS"/>
</dbReference>
<dbReference type="GO" id="GO:0008233">
    <property type="term" value="F:peptidase activity"/>
    <property type="evidence" value="ECO:0007669"/>
    <property type="project" value="UniProtKB-KW"/>
</dbReference>
<dbReference type="PROSITE" id="PS00138">
    <property type="entry name" value="SUBTILASE_SER"/>
    <property type="match status" value="1"/>
</dbReference>
<evidence type="ECO:0000256" key="12">
    <source>
        <dbReference type="SAM" id="Phobius"/>
    </source>
</evidence>
<evidence type="ECO:0000256" key="2">
    <source>
        <dbReference type="ARBA" id="ARBA00011073"/>
    </source>
</evidence>
<dbReference type="GO" id="GO:0006508">
    <property type="term" value="P:proteolysis"/>
    <property type="evidence" value="ECO:0007669"/>
    <property type="project" value="UniProtKB-KW"/>
</dbReference>
<dbReference type="PRINTS" id="PR00723">
    <property type="entry name" value="SUBTILISIN"/>
</dbReference>
<keyword evidence="9 12" id="KW-0472">Membrane</keyword>
<evidence type="ECO:0000256" key="4">
    <source>
        <dbReference type="ARBA" id="ARBA00022670"/>
    </source>
</evidence>
<evidence type="ECO:0000259" key="14">
    <source>
        <dbReference type="Pfam" id="PF00082"/>
    </source>
</evidence>
<dbReference type="RefSeq" id="WP_397021015.1">
    <property type="nucleotide sequence ID" value="NZ_JBITMB010000003.1"/>
</dbReference>
<dbReference type="EMBL" id="JBITMB010000003">
    <property type="protein sequence ID" value="MFI7441197.1"/>
    <property type="molecule type" value="Genomic_DNA"/>
</dbReference>
<dbReference type="InterPro" id="IPR015500">
    <property type="entry name" value="Peptidase_S8_subtilisin-rel"/>
</dbReference>
<dbReference type="PROSITE" id="PS00136">
    <property type="entry name" value="SUBTILASE_ASP"/>
    <property type="match status" value="1"/>
</dbReference>
<comment type="caution">
    <text evidence="15">The sequence shown here is derived from an EMBL/GenBank/DDBJ whole genome shotgun (WGS) entry which is preliminary data.</text>
</comment>
<evidence type="ECO:0000256" key="13">
    <source>
        <dbReference type="SAM" id="SignalP"/>
    </source>
</evidence>
<feature type="active site" description="Charge relay system" evidence="10">
    <location>
        <position position="67"/>
    </location>
</feature>
<proteinExistence type="inferred from homology"/>
<dbReference type="Gene3D" id="3.40.50.200">
    <property type="entry name" value="Peptidase S8/S53 domain"/>
    <property type="match status" value="1"/>
</dbReference>
<keyword evidence="16" id="KW-1185">Reference proteome</keyword>
<dbReference type="InterPro" id="IPR023827">
    <property type="entry name" value="Peptidase_S8_Asp-AS"/>
</dbReference>
<gene>
    <name evidence="15" type="primary">mycP</name>
    <name evidence="15" type="ORF">ACIBP5_14675</name>
</gene>
<keyword evidence="13" id="KW-0732">Signal</keyword>
<keyword evidence="5 12" id="KW-0812">Transmembrane</keyword>
<sequence length="379" mass="39561">MIHRVFLACALAAGFVVTPGTAWAEPVRCNPEKGSMQVAESWAQRRLNARSVWKLTRGEGVTVAIVDSGLDLRHPSLAGAVIKQVDLTRTTHRDCMGHGTATAGIIAGRYLQGVPFHGVAPAARLLSYKQTNEQDGDVAKLAEGIIEAADAGADVINVSVQASDQPDLKAAVQYALSRDIVIVAAAGNVDKGGVTSPAYPAAYEGVLSVGSAAQDGRLSDFSNTGSRVGVVAPGEKVTSTWTGRSFRGDLEGTSFAAPYVAGVAALVRARHPRLTNEQVRRRIERTADGAHGDGTGAGMVNPLLAVTAVLPSEQVAVAAPPEVPLRGDLVAKRPPVDQHAIDVATGVGAAALVLSGLVLVLRMVLPMGRRRGWRPGRQH</sequence>